<dbReference type="RefSeq" id="WP_189259689.1">
    <property type="nucleotide sequence ID" value="NZ_BMRE01000085.1"/>
</dbReference>
<feature type="transmembrane region" description="Helical" evidence="1">
    <location>
        <begin position="44"/>
        <end position="64"/>
    </location>
</feature>
<evidence type="ECO:0000313" key="2">
    <source>
        <dbReference type="EMBL" id="GGU83483.1"/>
    </source>
</evidence>
<gene>
    <name evidence="2" type="ORF">GCM10010178_87330</name>
</gene>
<evidence type="ECO:0008006" key="4">
    <source>
        <dbReference type="Google" id="ProtNLM"/>
    </source>
</evidence>
<name>A0ABQ2VG15_9PSEU</name>
<keyword evidence="1" id="KW-1133">Transmembrane helix</keyword>
<feature type="transmembrane region" description="Helical" evidence="1">
    <location>
        <begin position="12"/>
        <end position="38"/>
    </location>
</feature>
<dbReference type="Pfam" id="PF04120">
    <property type="entry name" value="Iron_permease"/>
    <property type="match status" value="1"/>
</dbReference>
<organism evidence="2 3">
    <name type="scientific">Lentzea flava</name>
    <dbReference type="NCBI Taxonomy" id="103732"/>
    <lineage>
        <taxon>Bacteria</taxon>
        <taxon>Bacillati</taxon>
        <taxon>Actinomycetota</taxon>
        <taxon>Actinomycetes</taxon>
        <taxon>Pseudonocardiales</taxon>
        <taxon>Pseudonocardiaceae</taxon>
        <taxon>Lentzea</taxon>
    </lineage>
</organism>
<dbReference type="EMBL" id="BMRE01000085">
    <property type="protein sequence ID" value="GGU83483.1"/>
    <property type="molecule type" value="Genomic_DNA"/>
</dbReference>
<dbReference type="Proteomes" id="UP000649573">
    <property type="component" value="Unassembled WGS sequence"/>
</dbReference>
<sequence>MRDLLATVVQAFARWAGSAWTAGIGSLVVIGLLVTGIVTGFPHWWQITVYSTGALLSLLMLVTIQHTNARHTHAVLLKLDELLDATRGADSRLINVENREIREQEQLAEARKPDH</sequence>
<evidence type="ECO:0000313" key="3">
    <source>
        <dbReference type="Proteomes" id="UP000649573"/>
    </source>
</evidence>
<proteinExistence type="predicted"/>
<keyword evidence="3" id="KW-1185">Reference proteome</keyword>
<accession>A0ABQ2VG15</accession>
<keyword evidence="1" id="KW-0812">Transmembrane</keyword>
<dbReference type="InterPro" id="IPR007251">
    <property type="entry name" value="Iron_permease_Fet4"/>
</dbReference>
<evidence type="ECO:0000256" key="1">
    <source>
        <dbReference type="SAM" id="Phobius"/>
    </source>
</evidence>
<comment type="caution">
    <text evidence="2">The sequence shown here is derived from an EMBL/GenBank/DDBJ whole genome shotgun (WGS) entry which is preliminary data.</text>
</comment>
<reference evidence="3" key="1">
    <citation type="journal article" date="2019" name="Int. J. Syst. Evol. Microbiol.">
        <title>The Global Catalogue of Microorganisms (GCM) 10K type strain sequencing project: providing services to taxonomists for standard genome sequencing and annotation.</title>
        <authorList>
            <consortium name="The Broad Institute Genomics Platform"/>
            <consortium name="The Broad Institute Genome Sequencing Center for Infectious Disease"/>
            <person name="Wu L."/>
            <person name="Ma J."/>
        </authorList>
    </citation>
    <scope>NUCLEOTIDE SEQUENCE [LARGE SCALE GENOMIC DNA]</scope>
    <source>
        <strain evidence="3">JCM 3296</strain>
    </source>
</reference>
<keyword evidence="1" id="KW-0472">Membrane</keyword>
<protein>
    <recommendedName>
        <fullName evidence="4">Low affinity Fe/Cu permease</fullName>
    </recommendedName>
</protein>